<evidence type="ECO:0000256" key="1">
    <source>
        <dbReference type="ARBA" id="ARBA00004496"/>
    </source>
</evidence>
<comment type="subcellular location">
    <subcellularLocation>
        <location evidence="1">Cytoplasm</location>
    </subcellularLocation>
</comment>
<dbReference type="Proteomes" id="UP000639338">
    <property type="component" value="Unassembled WGS sequence"/>
</dbReference>
<comment type="similarity">
    <text evidence="2">Belongs to the MLF family.</text>
</comment>
<dbReference type="InterPro" id="IPR019376">
    <property type="entry name" value="Myeloid_leukemia_factor"/>
</dbReference>
<feature type="compositionally biased region" description="Basic and acidic residues" evidence="5">
    <location>
        <begin position="331"/>
        <end position="341"/>
    </location>
</feature>
<evidence type="ECO:0000256" key="5">
    <source>
        <dbReference type="SAM" id="MobiDB-lite"/>
    </source>
</evidence>
<accession>A0A834XVC8</accession>
<sequence>MSLFGSIMGDFEDDPIFGSHMQSMQHMSSMMNSMFNPFGMMGQSQMMLNGHAGQQQQQLQLQHQHQQQHQQQLQLQHQQQNQMMPFGFPMAPFGMGDMFSGFNNMASAGGSHGMSSVSMMSYTSNGPDGRPQVYQASKTLRAAPGGIKETQETVYDSRSGTKKMAIGHHIGERGHVIEKQKNLHNGDEEEHQEYINLDEEEADDFNKEWQTRARHSSHSNHVGADRAIEYHQHHRKRSDPKRLALTDGTTSSRSRLAPSTSRRNTSKPSSSSSSSTTYDVGDSSSSSTEDSDVVEVPHGEKRAKSPETSPVASRKRERNDDDETSNKRQHMPADKDSDDKE</sequence>
<feature type="compositionally biased region" description="Low complexity" evidence="5">
    <location>
        <begin position="54"/>
        <end position="70"/>
    </location>
</feature>
<evidence type="ECO:0000313" key="6">
    <source>
        <dbReference type="EMBL" id="KAF7991486.1"/>
    </source>
</evidence>
<name>A0A834XVC8_APHGI</name>
<gene>
    <name evidence="6" type="ORF">HCN44_008798</name>
</gene>
<evidence type="ECO:0008006" key="8">
    <source>
        <dbReference type="Google" id="ProtNLM"/>
    </source>
</evidence>
<dbReference type="GO" id="GO:0005737">
    <property type="term" value="C:cytoplasm"/>
    <property type="evidence" value="ECO:0007669"/>
    <property type="project" value="UniProtKB-SubCell"/>
</dbReference>
<organism evidence="6 7">
    <name type="scientific">Aphidius gifuensis</name>
    <name type="common">Parasitoid wasp</name>
    <dbReference type="NCBI Taxonomy" id="684658"/>
    <lineage>
        <taxon>Eukaryota</taxon>
        <taxon>Metazoa</taxon>
        <taxon>Ecdysozoa</taxon>
        <taxon>Arthropoda</taxon>
        <taxon>Hexapoda</taxon>
        <taxon>Insecta</taxon>
        <taxon>Pterygota</taxon>
        <taxon>Neoptera</taxon>
        <taxon>Endopterygota</taxon>
        <taxon>Hymenoptera</taxon>
        <taxon>Apocrita</taxon>
        <taxon>Ichneumonoidea</taxon>
        <taxon>Braconidae</taxon>
        <taxon>Aphidiinae</taxon>
        <taxon>Aphidius</taxon>
    </lineage>
</organism>
<protein>
    <recommendedName>
        <fullName evidence="8">Myeloid leukemia factor</fullName>
    </recommendedName>
</protein>
<keyword evidence="3" id="KW-0963">Cytoplasm</keyword>
<dbReference type="PANTHER" id="PTHR13105">
    <property type="entry name" value="MYELOID LEUKEMIA FACTOR"/>
    <property type="match status" value="1"/>
</dbReference>
<dbReference type="Pfam" id="PF10248">
    <property type="entry name" value="Mlf1IP"/>
    <property type="match status" value="1"/>
</dbReference>
<proteinExistence type="inferred from homology"/>
<dbReference type="AlphaFoldDB" id="A0A834XVC8"/>
<keyword evidence="4" id="KW-0597">Phosphoprotein</keyword>
<dbReference type="EMBL" id="JACMRX010000004">
    <property type="protein sequence ID" value="KAF7991486.1"/>
    <property type="molecule type" value="Genomic_DNA"/>
</dbReference>
<keyword evidence="7" id="KW-1185">Reference proteome</keyword>
<feature type="region of interest" description="Disordered" evidence="5">
    <location>
        <begin position="50"/>
        <end position="70"/>
    </location>
</feature>
<evidence type="ECO:0000256" key="3">
    <source>
        <dbReference type="ARBA" id="ARBA00022490"/>
    </source>
</evidence>
<evidence type="ECO:0000313" key="7">
    <source>
        <dbReference type="Proteomes" id="UP000639338"/>
    </source>
</evidence>
<dbReference type="OrthoDB" id="8707547at2759"/>
<feature type="compositionally biased region" description="Basic and acidic residues" evidence="5">
    <location>
        <begin position="295"/>
        <end position="305"/>
    </location>
</feature>
<comment type="caution">
    <text evidence="6">The sequence shown here is derived from an EMBL/GenBank/DDBJ whole genome shotgun (WGS) entry which is preliminary data.</text>
</comment>
<feature type="compositionally biased region" description="Low complexity" evidence="5">
    <location>
        <begin position="259"/>
        <end position="288"/>
    </location>
</feature>
<feature type="region of interest" description="Disordered" evidence="5">
    <location>
        <begin position="231"/>
        <end position="341"/>
    </location>
</feature>
<reference evidence="6 7" key="1">
    <citation type="submission" date="2020-08" db="EMBL/GenBank/DDBJ databases">
        <title>Aphidius gifuensis genome sequencing and assembly.</title>
        <authorList>
            <person name="Du Z."/>
        </authorList>
    </citation>
    <scope>NUCLEOTIDE SEQUENCE [LARGE SCALE GENOMIC DNA]</scope>
    <source>
        <strain evidence="6">YNYX2018</strain>
        <tissue evidence="6">Adults</tissue>
    </source>
</reference>
<evidence type="ECO:0000256" key="4">
    <source>
        <dbReference type="ARBA" id="ARBA00022553"/>
    </source>
</evidence>
<feature type="compositionally biased region" description="Polar residues" evidence="5">
    <location>
        <begin position="247"/>
        <end position="258"/>
    </location>
</feature>
<evidence type="ECO:0000256" key="2">
    <source>
        <dbReference type="ARBA" id="ARBA00008332"/>
    </source>
</evidence>